<name>A0A0D0BTK5_9AGAR</name>
<evidence type="ECO:0000313" key="1">
    <source>
        <dbReference type="EMBL" id="KIK58761.1"/>
    </source>
</evidence>
<gene>
    <name evidence="1" type="ORF">GYMLUDRAFT_45077</name>
</gene>
<organism evidence="1 2">
    <name type="scientific">Collybiopsis luxurians FD-317 M1</name>
    <dbReference type="NCBI Taxonomy" id="944289"/>
    <lineage>
        <taxon>Eukaryota</taxon>
        <taxon>Fungi</taxon>
        <taxon>Dikarya</taxon>
        <taxon>Basidiomycota</taxon>
        <taxon>Agaricomycotina</taxon>
        <taxon>Agaricomycetes</taxon>
        <taxon>Agaricomycetidae</taxon>
        <taxon>Agaricales</taxon>
        <taxon>Marasmiineae</taxon>
        <taxon>Omphalotaceae</taxon>
        <taxon>Collybiopsis</taxon>
        <taxon>Collybiopsis luxurians</taxon>
    </lineage>
</organism>
<accession>A0A0D0BTK5</accession>
<dbReference type="Proteomes" id="UP000053593">
    <property type="component" value="Unassembled WGS sequence"/>
</dbReference>
<dbReference type="AlphaFoldDB" id="A0A0D0BTK5"/>
<evidence type="ECO:0000313" key="2">
    <source>
        <dbReference type="Proteomes" id="UP000053593"/>
    </source>
</evidence>
<sequence>MLRDIWLLHRSHARSCADKAPPSASKVDPIAIPVNEEHDTAFSTLLEFCVIA</sequence>
<keyword evidence="2" id="KW-1185">Reference proteome</keyword>
<dbReference type="EMBL" id="KN834783">
    <property type="protein sequence ID" value="KIK58761.1"/>
    <property type="molecule type" value="Genomic_DNA"/>
</dbReference>
<reference evidence="1 2" key="1">
    <citation type="submission" date="2014-04" db="EMBL/GenBank/DDBJ databases">
        <title>Evolutionary Origins and Diversification of the Mycorrhizal Mutualists.</title>
        <authorList>
            <consortium name="DOE Joint Genome Institute"/>
            <consortium name="Mycorrhizal Genomics Consortium"/>
            <person name="Kohler A."/>
            <person name="Kuo A."/>
            <person name="Nagy L.G."/>
            <person name="Floudas D."/>
            <person name="Copeland A."/>
            <person name="Barry K.W."/>
            <person name="Cichocki N."/>
            <person name="Veneault-Fourrey C."/>
            <person name="LaButti K."/>
            <person name="Lindquist E.A."/>
            <person name="Lipzen A."/>
            <person name="Lundell T."/>
            <person name="Morin E."/>
            <person name="Murat C."/>
            <person name="Riley R."/>
            <person name="Ohm R."/>
            <person name="Sun H."/>
            <person name="Tunlid A."/>
            <person name="Henrissat B."/>
            <person name="Grigoriev I.V."/>
            <person name="Hibbett D.S."/>
            <person name="Martin F."/>
        </authorList>
    </citation>
    <scope>NUCLEOTIDE SEQUENCE [LARGE SCALE GENOMIC DNA]</scope>
    <source>
        <strain evidence="1 2">FD-317 M1</strain>
    </source>
</reference>
<proteinExistence type="predicted"/>
<dbReference type="HOGENOM" id="CLU_3087444_0_0_1"/>
<protein>
    <submittedName>
        <fullName evidence="1">Uncharacterized protein</fullName>
    </submittedName>
</protein>